<protein>
    <submittedName>
        <fullName evidence="2">Uncharacterized protein</fullName>
    </submittedName>
</protein>
<keyword evidence="1" id="KW-0472">Membrane</keyword>
<dbReference type="RefSeq" id="WP_146227566.1">
    <property type="nucleotide sequence ID" value="NZ_JAHBRY010000001.1"/>
</dbReference>
<organism evidence="2 3">
    <name type="scientific">Chelatococcus asaccharovorans</name>
    <dbReference type="NCBI Taxonomy" id="28210"/>
    <lineage>
        <taxon>Bacteria</taxon>
        <taxon>Pseudomonadati</taxon>
        <taxon>Pseudomonadota</taxon>
        <taxon>Alphaproteobacteria</taxon>
        <taxon>Hyphomicrobiales</taxon>
        <taxon>Chelatococcaceae</taxon>
        <taxon>Chelatococcus</taxon>
    </lineage>
</organism>
<comment type="caution">
    <text evidence="2">The sequence shown here is derived from an EMBL/GenBank/DDBJ whole genome shotgun (WGS) entry which is preliminary data.</text>
</comment>
<keyword evidence="1" id="KW-1133">Transmembrane helix</keyword>
<gene>
    <name evidence="2" type="ORF">C7450_11462</name>
</gene>
<dbReference type="OrthoDB" id="8163591at2"/>
<proteinExistence type="predicted"/>
<evidence type="ECO:0000313" key="3">
    <source>
        <dbReference type="Proteomes" id="UP000248021"/>
    </source>
</evidence>
<sequence>MHLPATEAQRELVSRLGRRLAVPMRDVNPATWWRFTLIFSVASFGFLAGLIALMFLVDPFDTGRSPLRLKEGVPQQGPRTANVSRARDQAYNSAIIGNSRVQMIDPAALTEETGIPFVALVVQGGLPKELLTTWDWFMAHRRAPPKVMVLGIDGVWCSDDLSKQVNPFPYWLYSRSTLEYLQGLFRSSSLSGLRNYFSYLIGHRPQARPDGFWDYENVYGVGTPQQLAHMRAELDKPQGTADVNLGSHFPAADAVAARIAALPAETVVILVRPPVYITGLPEPGTEAAKAETVCRDVFAKLAAARPNTRIIDWRFDRPENRDPGNFFDHTHYRKTLARRIEAEIAAAVQDERAAKP</sequence>
<accession>A0A2V3TW70</accession>
<keyword evidence="1" id="KW-0812">Transmembrane</keyword>
<dbReference type="EMBL" id="QJJK01000014">
    <property type="protein sequence ID" value="PXW53186.1"/>
    <property type="molecule type" value="Genomic_DNA"/>
</dbReference>
<name>A0A2V3TW70_9HYPH</name>
<dbReference type="Proteomes" id="UP000248021">
    <property type="component" value="Unassembled WGS sequence"/>
</dbReference>
<feature type="transmembrane region" description="Helical" evidence="1">
    <location>
        <begin position="32"/>
        <end position="57"/>
    </location>
</feature>
<keyword evidence="3" id="KW-1185">Reference proteome</keyword>
<reference evidence="2 3" key="1">
    <citation type="submission" date="2018-05" db="EMBL/GenBank/DDBJ databases">
        <title>Genomic Encyclopedia of Type Strains, Phase IV (KMG-IV): sequencing the most valuable type-strain genomes for metagenomic binning, comparative biology and taxonomic classification.</title>
        <authorList>
            <person name="Goeker M."/>
        </authorList>
    </citation>
    <scope>NUCLEOTIDE SEQUENCE [LARGE SCALE GENOMIC DNA]</scope>
    <source>
        <strain evidence="2 3">DSM 6462</strain>
    </source>
</reference>
<evidence type="ECO:0000256" key="1">
    <source>
        <dbReference type="SAM" id="Phobius"/>
    </source>
</evidence>
<dbReference type="AlphaFoldDB" id="A0A2V3TW70"/>
<evidence type="ECO:0000313" key="2">
    <source>
        <dbReference type="EMBL" id="PXW53186.1"/>
    </source>
</evidence>